<accession>A0A4S2H3A8</accession>
<evidence type="ECO:0000313" key="3">
    <source>
        <dbReference type="Proteomes" id="UP000308054"/>
    </source>
</evidence>
<keyword evidence="3" id="KW-1185">Reference proteome</keyword>
<feature type="signal peptide" evidence="1">
    <location>
        <begin position="1"/>
        <end position="17"/>
    </location>
</feature>
<feature type="chain" id="PRO_5020837219" description="TraB/GumN family protein" evidence="1">
    <location>
        <begin position="18"/>
        <end position="352"/>
    </location>
</feature>
<comment type="caution">
    <text evidence="2">The sequence shown here is derived from an EMBL/GenBank/DDBJ whole genome shotgun (WGS) entry which is preliminary data.</text>
</comment>
<keyword evidence="1" id="KW-0732">Signal</keyword>
<reference evidence="2 3" key="1">
    <citation type="journal article" date="2017" name="Int. J. Syst. Evol. Microbiol.">
        <title>Marinicauda algicola sp. nov., isolated from a marine red alga Rhodosorus marinus.</title>
        <authorList>
            <person name="Jeong S.E."/>
            <person name="Jeon S.H."/>
            <person name="Chun B.H."/>
            <person name="Kim D.W."/>
            <person name="Jeon C.O."/>
        </authorList>
    </citation>
    <scope>NUCLEOTIDE SEQUENCE [LARGE SCALE GENOMIC DNA]</scope>
    <source>
        <strain evidence="2 3">JCM 31718</strain>
    </source>
</reference>
<proteinExistence type="predicted"/>
<dbReference type="EMBL" id="SRXW01000001">
    <property type="protein sequence ID" value="TGY89732.1"/>
    <property type="molecule type" value="Genomic_DNA"/>
</dbReference>
<dbReference type="InterPro" id="IPR043749">
    <property type="entry name" value="DUF5694"/>
</dbReference>
<sequence length="352" mass="36985">MMFRALALLLLAAPAAAQDRFSPSDLDPLAVSAPTEVMVLGTPHLSAAPDDFTTDMLEPVLQRLEAFAPTHIAIEAVSGEHARFLAAEAARYPGVAEQFAGTALRLSGLAGETVALTPGEAESEAAGLAGTAMTPAGHRETAALFARAGDPWSALVHWLQIPEGARTAGGPVGEELAAALDRLAASRNESAAIGAVLAARLGHDRVWPMDDWTAGDLFLSVVPRLQAAIESDPALQGVMSDPAMAETQAAYRRLTSPEEVLEVYRLFNEPGAQPARAAAEWGAFLRAAGDAEAARARVVAWEARNLRMAAHILEATRGMPGARVLVIVGASHKPYLEAALDDLALVDIVEFE</sequence>
<dbReference type="OrthoDB" id="69432at2"/>
<dbReference type="Proteomes" id="UP000308054">
    <property type="component" value="Unassembled WGS sequence"/>
</dbReference>
<dbReference type="Pfam" id="PF18950">
    <property type="entry name" value="DUF5694"/>
    <property type="match status" value="1"/>
</dbReference>
<organism evidence="2 3">
    <name type="scientific">Marinicauda algicola</name>
    <dbReference type="NCBI Taxonomy" id="2029849"/>
    <lineage>
        <taxon>Bacteria</taxon>
        <taxon>Pseudomonadati</taxon>
        <taxon>Pseudomonadota</taxon>
        <taxon>Alphaproteobacteria</taxon>
        <taxon>Maricaulales</taxon>
        <taxon>Maricaulaceae</taxon>
        <taxon>Marinicauda</taxon>
    </lineage>
</organism>
<gene>
    <name evidence="2" type="ORF">E5163_00900</name>
</gene>
<protein>
    <recommendedName>
        <fullName evidence="4">TraB/GumN family protein</fullName>
    </recommendedName>
</protein>
<dbReference type="AlphaFoldDB" id="A0A4S2H3A8"/>
<evidence type="ECO:0000256" key="1">
    <source>
        <dbReference type="SAM" id="SignalP"/>
    </source>
</evidence>
<evidence type="ECO:0000313" key="2">
    <source>
        <dbReference type="EMBL" id="TGY89732.1"/>
    </source>
</evidence>
<evidence type="ECO:0008006" key="4">
    <source>
        <dbReference type="Google" id="ProtNLM"/>
    </source>
</evidence>
<name>A0A4S2H3A8_9PROT</name>
<dbReference type="RefSeq" id="WP_135994231.1">
    <property type="nucleotide sequence ID" value="NZ_CP071057.1"/>
</dbReference>